<accession>A0A9D4S6U5</accession>
<keyword evidence="4" id="KW-1185">Reference proteome</keyword>
<protein>
    <recommendedName>
        <fullName evidence="2">Mitochondria-eating protein C-terminal domain-containing protein</fullName>
    </recommendedName>
</protein>
<reference evidence="3" key="2">
    <citation type="submission" date="2020-11" db="EMBL/GenBank/DDBJ databases">
        <authorList>
            <person name="McCartney M.A."/>
            <person name="Auch B."/>
            <person name="Kono T."/>
            <person name="Mallez S."/>
            <person name="Becker A."/>
            <person name="Gohl D.M."/>
            <person name="Silverstein K.A.T."/>
            <person name="Koren S."/>
            <person name="Bechman K.B."/>
            <person name="Herman A."/>
            <person name="Abrahante J.E."/>
            <person name="Garbe J."/>
        </authorList>
    </citation>
    <scope>NUCLEOTIDE SEQUENCE</scope>
    <source>
        <strain evidence="3">Duluth1</strain>
        <tissue evidence="3">Whole animal</tissue>
    </source>
</reference>
<organism evidence="3 4">
    <name type="scientific">Dreissena polymorpha</name>
    <name type="common">Zebra mussel</name>
    <name type="synonym">Mytilus polymorpha</name>
    <dbReference type="NCBI Taxonomy" id="45954"/>
    <lineage>
        <taxon>Eukaryota</taxon>
        <taxon>Metazoa</taxon>
        <taxon>Spiralia</taxon>
        <taxon>Lophotrochozoa</taxon>
        <taxon>Mollusca</taxon>
        <taxon>Bivalvia</taxon>
        <taxon>Autobranchia</taxon>
        <taxon>Heteroconchia</taxon>
        <taxon>Euheterodonta</taxon>
        <taxon>Imparidentia</taxon>
        <taxon>Neoheterodontei</taxon>
        <taxon>Myida</taxon>
        <taxon>Dreissenoidea</taxon>
        <taxon>Dreissenidae</taxon>
        <taxon>Dreissena</taxon>
    </lineage>
</organism>
<gene>
    <name evidence="3" type="ORF">DPMN_017911</name>
</gene>
<dbReference type="Proteomes" id="UP000828390">
    <property type="component" value="Unassembled WGS sequence"/>
</dbReference>
<evidence type="ECO:0000256" key="1">
    <source>
        <dbReference type="SAM" id="Coils"/>
    </source>
</evidence>
<dbReference type="AlphaFoldDB" id="A0A9D4S6U5"/>
<feature type="domain" description="Mitochondria-eating protein C-terminal" evidence="2">
    <location>
        <begin position="168"/>
        <end position="365"/>
    </location>
</feature>
<reference evidence="3" key="1">
    <citation type="journal article" date="2019" name="bioRxiv">
        <title>The Genome of the Zebra Mussel, Dreissena polymorpha: A Resource for Invasive Species Research.</title>
        <authorList>
            <person name="McCartney M.A."/>
            <person name="Auch B."/>
            <person name="Kono T."/>
            <person name="Mallez S."/>
            <person name="Zhang Y."/>
            <person name="Obille A."/>
            <person name="Becker A."/>
            <person name="Abrahante J.E."/>
            <person name="Garbe J."/>
            <person name="Badalamenti J.P."/>
            <person name="Herman A."/>
            <person name="Mangelson H."/>
            <person name="Liachko I."/>
            <person name="Sullivan S."/>
            <person name="Sone E.D."/>
            <person name="Koren S."/>
            <person name="Silverstein K.A.T."/>
            <person name="Beckman K.B."/>
            <person name="Gohl D.M."/>
        </authorList>
    </citation>
    <scope>NUCLEOTIDE SEQUENCE</scope>
    <source>
        <strain evidence="3">Duluth1</strain>
        <tissue evidence="3">Whole animal</tissue>
    </source>
</reference>
<dbReference type="InterPro" id="IPR031981">
    <property type="entry name" value="MIEAP_C"/>
</dbReference>
<dbReference type="OrthoDB" id="6159177at2759"/>
<dbReference type="Pfam" id="PF16026">
    <property type="entry name" value="MIEAP"/>
    <property type="match status" value="1"/>
</dbReference>
<name>A0A9D4S6U5_DREPO</name>
<keyword evidence="1" id="KW-0175">Coiled coil</keyword>
<sequence>MFSIGDCLRLCKLGFEAGEPLKLPNDWLDYKSLHPRAITSQPTKDLTNTVRQNQNQIRDASSQIIKNQRLSTHEEQISTFRSNFENDMSVNIQLEHENKILQDRCNSLEENIRTHRSSYENALSVNAQLQYENNELQSKLNAFYVTGSQSMAKSGTSENTNDKYSNTRLADRFEGNVKNVWLDLCDRLHDTFPELDRLKALSNIIKTVSTKCMEKADADIQIITSSYTVDKKEMNNFLDLRRRCGQTESKIKDVVEEIADLVWKYENVETIVKTNSANQTIVLVRRFIKDMIEVCWLMSISQPPLVLNFDVEGIVYTPDVKQKFTEYSTEDVIDSDCEPGTIILVVWPSVEHRDKSGFLKKGEVIVVPRCDVDVTN</sequence>
<comment type="caution">
    <text evidence="3">The sequence shown here is derived from an EMBL/GenBank/DDBJ whole genome shotgun (WGS) entry which is preliminary data.</text>
</comment>
<proteinExistence type="predicted"/>
<evidence type="ECO:0000313" key="4">
    <source>
        <dbReference type="Proteomes" id="UP000828390"/>
    </source>
</evidence>
<feature type="coiled-coil region" evidence="1">
    <location>
        <begin position="91"/>
        <end position="139"/>
    </location>
</feature>
<evidence type="ECO:0000313" key="3">
    <source>
        <dbReference type="EMBL" id="KAH3893761.1"/>
    </source>
</evidence>
<dbReference type="EMBL" id="JAIWYP010000001">
    <property type="protein sequence ID" value="KAH3893761.1"/>
    <property type="molecule type" value="Genomic_DNA"/>
</dbReference>
<evidence type="ECO:0000259" key="2">
    <source>
        <dbReference type="Pfam" id="PF16026"/>
    </source>
</evidence>